<dbReference type="AlphaFoldDB" id="A0A4C1XQC7"/>
<keyword evidence="2" id="KW-1185">Reference proteome</keyword>
<sequence length="80" mass="8895">MLSRRYLNRAWAWSSRFSCAARINPPKLTMQSALCRRSKILSAVLALGRIKPQLALPAITAADLLSLTHDLRYTSTSCSC</sequence>
<reference evidence="1 2" key="1">
    <citation type="journal article" date="2019" name="Commun. Biol.">
        <title>The bagworm genome reveals a unique fibroin gene that provides high tensile strength.</title>
        <authorList>
            <person name="Kono N."/>
            <person name="Nakamura H."/>
            <person name="Ohtoshi R."/>
            <person name="Tomita M."/>
            <person name="Numata K."/>
            <person name="Arakawa K."/>
        </authorList>
    </citation>
    <scope>NUCLEOTIDE SEQUENCE [LARGE SCALE GENOMIC DNA]</scope>
</reference>
<organism evidence="1 2">
    <name type="scientific">Eumeta variegata</name>
    <name type="common">Bagworm moth</name>
    <name type="synonym">Eumeta japonica</name>
    <dbReference type="NCBI Taxonomy" id="151549"/>
    <lineage>
        <taxon>Eukaryota</taxon>
        <taxon>Metazoa</taxon>
        <taxon>Ecdysozoa</taxon>
        <taxon>Arthropoda</taxon>
        <taxon>Hexapoda</taxon>
        <taxon>Insecta</taxon>
        <taxon>Pterygota</taxon>
        <taxon>Neoptera</taxon>
        <taxon>Endopterygota</taxon>
        <taxon>Lepidoptera</taxon>
        <taxon>Glossata</taxon>
        <taxon>Ditrysia</taxon>
        <taxon>Tineoidea</taxon>
        <taxon>Psychidae</taxon>
        <taxon>Oiketicinae</taxon>
        <taxon>Eumeta</taxon>
    </lineage>
</organism>
<dbReference type="EMBL" id="BGZK01000897">
    <property type="protein sequence ID" value="GBP64447.1"/>
    <property type="molecule type" value="Genomic_DNA"/>
</dbReference>
<dbReference type="Proteomes" id="UP000299102">
    <property type="component" value="Unassembled WGS sequence"/>
</dbReference>
<accession>A0A4C1XQC7</accession>
<comment type="caution">
    <text evidence="1">The sequence shown here is derived from an EMBL/GenBank/DDBJ whole genome shotgun (WGS) entry which is preliminary data.</text>
</comment>
<evidence type="ECO:0000313" key="2">
    <source>
        <dbReference type="Proteomes" id="UP000299102"/>
    </source>
</evidence>
<protein>
    <submittedName>
        <fullName evidence="1">Uncharacterized protein</fullName>
    </submittedName>
</protein>
<proteinExistence type="predicted"/>
<name>A0A4C1XQC7_EUMVA</name>
<evidence type="ECO:0000313" key="1">
    <source>
        <dbReference type="EMBL" id="GBP64447.1"/>
    </source>
</evidence>
<gene>
    <name evidence="1" type="ORF">EVAR_19899_1</name>
</gene>